<organism evidence="1 2">
    <name type="scientific">Rhizobium helianthi</name>
    <dbReference type="NCBI Taxonomy" id="1132695"/>
    <lineage>
        <taxon>Bacteria</taxon>
        <taxon>Pseudomonadati</taxon>
        <taxon>Pseudomonadota</taxon>
        <taxon>Alphaproteobacteria</taxon>
        <taxon>Hyphomicrobiales</taxon>
        <taxon>Rhizobiaceae</taxon>
        <taxon>Rhizobium/Agrobacterium group</taxon>
        <taxon>Rhizobium</taxon>
    </lineage>
</organism>
<reference evidence="2" key="1">
    <citation type="journal article" date="2019" name="Int. J. Syst. Evol. Microbiol.">
        <title>The Global Catalogue of Microorganisms (GCM) 10K type strain sequencing project: providing services to taxonomists for standard genome sequencing and annotation.</title>
        <authorList>
            <consortium name="The Broad Institute Genomics Platform"/>
            <consortium name="The Broad Institute Genome Sequencing Center for Infectious Disease"/>
            <person name="Wu L."/>
            <person name="Ma J."/>
        </authorList>
    </citation>
    <scope>NUCLEOTIDE SEQUENCE [LARGE SCALE GENOMIC DNA]</scope>
    <source>
        <strain evidence="2">CG52</strain>
    </source>
</reference>
<evidence type="ECO:0008006" key="3">
    <source>
        <dbReference type="Google" id="ProtNLM"/>
    </source>
</evidence>
<dbReference type="Proteomes" id="UP001597322">
    <property type="component" value="Unassembled WGS sequence"/>
</dbReference>
<accession>A0ABW4M493</accession>
<sequence length="268" mass="30801">MPNTTNYSDFEKDLENEAYWKAVFGPDNEPQREFRAGTRHTTLLGWFPTRKCIRGEVRTREPLMGDLLFHLDTDPAIRVITEFPVKQLYDARKSDGTPIAKEHIPDLGVLRADGAVFVIDVMPFYVRKSIRGMDKRIAILRRHYRKLGATYLLLDETTIRLEPLFSNLRLMWKHKQSKHEPSGMAQLRDALREASYPASIETLMRTMPNNAIFARWSDEPPSDARHVIECNPTFSAVMQLAISGELDVDLNSKFSSKTIVTRKENAHV</sequence>
<evidence type="ECO:0000313" key="2">
    <source>
        <dbReference type="Proteomes" id="UP001597322"/>
    </source>
</evidence>
<dbReference type="EMBL" id="JBHUEQ010000016">
    <property type="protein sequence ID" value="MFD1745784.1"/>
    <property type="molecule type" value="Genomic_DNA"/>
</dbReference>
<protein>
    <recommendedName>
        <fullName evidence="3">TnsA endonuclease N-terminal domain-containing protein</fullName>
    </recommendedName>
</protein>
<dbReference type="RefSeq" id="WP_377400136.1">
    <property type="nucleotide sequence ID" value="NZ_JBHUEQ010000016.1"/>
</dbReference>
<comment type="caution">
    <text evidence="1">The sequence shown here is derived from an EMBL/GenBank/DDBJ whole genome shotgun (WGS) entry which is preliminary data.</text>
</comment>
<proteinExistence type="predicted"/>
<gene>
    <name evidence="1" type="ORF">ACFSE1_09955</name>
</gene>
<evidence type="ECO:0000313" key="1">
    <source>
        <dbReference type="EMBL" id="MFD1745784.1"/>
    </source>
</evidence>
<name>A0ABW4M493_9HYPH</name>
<keyword evidence="2" id="KW-1185">Reference proteome</keyword>